<dbReference type="PANTHER" id="PTHR37984:SF5">
    <property type="entry name" value="PROTEIN NYNRIN-LIKE"/>
    <property type="match status" value="1"/>
</dbReference>
<dbReference type="PANTHER" id="PTHR37984">
    <property type="entry name" value="PROTEIN CBG26694"/>
    <property type="match status" value="1"/>
</dbReference>
<gene>
    <name evidence="1" type="ORF">SMRZ_LOCUS9761</name>
</gene>
<keyword evidence="2" id="KW-1185">Reference proteome</keyword>
<dbReference type="STRING" id="48269.A0A183M136"/>
<dbReference type="InterPro" id="IPR050951">
    <property type="entry name" value="Retrovirus_Pol_polyprotein"/>
</dbReference>
<dbReference type="SUPFAM" id="SSF56672">
    <property type="entry name" value="DNA/RNA polymerases"/>
    <property type="match status" value="1"/>
</dbReference>
<dbReference type="InterPro" id="IPR043502">
    <property type="entry name" value="DNA/RNA_pol_sf"/>
</dbReference>
<dbReference type="InterPro" id="IPR043128">
    <property type="entry name" value="Rev_trsase/Diguanyl_cyclase"/>
</dbReference>
<proteinExistence type="predicted"/>
<accession>A0A183M136</accession>
<sequence length="100" mass="10995">MNQVVSDLEGVEGHQDDLIVHGSDKVVHGQRPIDLLRRLIEKNITVNLNKCSFCVLSSKSFGYLVDGNGLKADTKQLAPLTNAPFPKHLTELRSLMGALQ</sequence>
<protein>
    <submittedName>
        <fullName evidence="1">Uncharacterized protein</fullName>
    </submittedName>
</protein>
<organism evidence="1 2">
    <name type="scientific">Schistosoma margrebowiei</name>
    <dbReference type="NCBI Taxonomy" id="48269"/>
    <lineage>
        <taxon>Eukaryota</taxon>
        <taxon>Metazoa</taxon>
        <taxon>Spiralia</taxon>
        <taxon>Lophotrochozoa</taxon>
        <taxon>Platyhelminthes</taxon>
        <taxon>Trematoda</taxon>
        <taxon>Digenea</taxon>
        <taxon>Strigeidida</taxon>
        <taxon>Schistosomatoidea</taxon>
        <taxon>Schistosomatidae</taxon>
        <taxon>Schistosoma</taxon>
    </lineage>
</organism>
<reference evidence="1 2" key="1">
    <citation type="submission" date="2018-11" db="EMBL/GenBank/DDBJ databases">
        <authorList>
            <consortium name="Pathogen Informatics"/>
        </authorList>
    </citation>
    <scope>NUCLEOTIDE SEQUENCE [LARGE SCALE GENOMIC DNA]</scope>
    <source>
        <strain evidence="1 2">Zambia</strain>
    </source>
</reference>
<name>A0A183M136_9TREM</name>
<evidence type="ECO:0000313" key="1">
    <source>
        <dbReference type="EMBL" id="VDO87632.1"/>
    </source>
</evidence>
<dbReference type="Gene3D" id="3.30.70.270">
    <property type="match status" value="1"/>
</dbReference>
<dbReference type="EMBL" id="UZAI01004742">
    <property type="protein sequence ID" value="VDO87632.1"/>
    <property type="molecule type" value="Genomic_DNA"/>
</dbReference>
<dbReference type="Proteomes" id="UP000277204">
    <property type="component" value="Unassembled WGS sequence"/>
</dbReference>
<dbReference type="AlphaFoldDB" id="A0A183M136"/>
<evidence type="ECO:0000313" key="2">
    <source>
        <dbReference type="Proteomes" id="UP000277204"/>
    </source>
</evidence>